<evidence type="ECO:0000256" key="9">
    <source>
        <dbReference type="ARBA" id="ARBA00022842"/>
    </source>
</evidence>
<dbReference type="InterPro" id="IPR027417">
    <property type="entry name" value="P-loop_NTPase"/>
</dbReference>
<evidence type="ECO:0000256" key="4">
    <source>
        <dbReference type="ARBA" id="ARBA00022490"/>
    </source>
</evidence>
<evidence type="ECO:0000313" key="11">
    <source>
        <dbReference type="EMBL" id="ANX04638.1"/>
    </source>
</evidence>
<dbReference type="InParanoid" id="A0A1B1YVD0"/>
<gene>
    <name evidence="11" type="ORF">PG2T_11000</name>
</gene>
<proteinExistence type="inferred from homology"/>
<dbReference type="GO" id="GO:0002949">
    <property type="term" value="P:tRNA threonylcarbamoyladenosine modification"/>
    <property type="evidence" value="ECO:0007669"/>
    <property type="project" value="InterPro"/>
</dbReference>
<dbReference type="STRING" id="1810504.PG2T_11000"/>
<keyword evidence="9" id="KW-0460">Magnesium</keyword>
<keyword evidence="8" id="KW-0067">ATP-binding</keyword>
<accession>A0A1B1YVD0</accession>
<dbReference type="EMBL" id="CP014671">
    <property type="protein sequence ID" value="ANX04638.1"/>
    <property type="molecule type" value="Genomic_DNA"/>
</dbReference>
<dbReference type="GO" id="GO:0046872">
    <property type="term" value="F:metal ion binding"/>
    <property type="evidence" value="ECO:0007669"/>
    <property type="project" value="UniProtKB-KW"/>
</dbReference>
<dbReference type="Pfam" id="PF02367">
    <property type="entry name" value="TsaE"/>
    <property type="match status" value="1"/>
</dbReference>
<dbReference type="AlphaFoldDB" id="A0A1B1YVD0"/>
<keyword evidence="7" id="KW-0547">Nucleotide-binding</keyword>
<keyword evidence="5" id="KW-0819">tRNA processing</keyword>
<organism evidence="11 12">
    <name type="scientific">Immundisolibacter cernigliae</name>
    <dbReference type="NCBI Taxonomy" id="1810504"/>
    <lineage>
        <taxon>Bacteria</taxon>
        <taxon>Pseudomonadati</taxon>
        <taxon>Pseudomonadota</taxon>
        <taxon>Gammaproteobacteria</taxon>
        <taxon>Immundisolibacterales</taxon>
        <taxon>Immundisolibacteraceae</taxon>
        <taxon>Immundisolibacter</taxon>
    </lineage>
</organism>
<evidence type="ECO:0000256" key="5">
    <source>
        <dbReference type="ARBA" id="ARBA00022694"/>
    </source>
</evidence>
<evidence type="ECO:0000256" key="6">
    <source>
        <dbReference type="ARBA" id="ARBA00022723"/>
    </source>
</evidence>
<dbReference type="GO" id="GO:0005524">
    <property type="term" value="F:ATP binding"/>
    <property type="evidence" value="ECO:0007669"/>
    <property type="project" value="UniProtKB-KW"/>
</dbReference>
<dbReference type="Proteomes" id="UP000092952">
    <property type="component" value="Chromosome"/>
</dbReference>
<dbReference type="Gene3D" id="3.40.50.300">
    <property type="entry name" value="P-loop containing nucleotide triphosphate hydrolases"/>
    <property type="match status" value="1"/>
</dbReference>
<evidence type="ECO:0000256" key="3">
    <source>
        <dbReference type="ARBA" id="ARBA00019010"/>
    </source>
</evidence>
<dbReference type="SUPFAM" id="SSF52540">
    <property type="entry name" value="P-loop containing nucleoside triphosphate hydrolases"/>
    <property type="match status" value="1"/>
</dbReference>
<evidence type="ECO:0000256" key="7">
    <source>
        <dbReference type="ARBA" id="ARBA00022741"/>
    </source>
</evidence>
<dbReference type="KEGG" id="gbi:PG2T_11000"/>
<keyword evidence="6" id="KW-0479">Metal-binding</keyword>
<protein>
    <recommendedName>
        <fullName evidence="3">tRNA threonylcarbamoyladenosine biosynthesis protein TsaE</fullName>
    </recommendedName>
    <alternativeName>
        <fullName evidence="10">t(6)A37 threonylcarbamoyladenosine biosynthesis protein TsaE</fullName>
    </alternativeName>
</protein>
<dbReference type="InterPro" id="IPR003442">
    <property type="entry name" value="T6A_TsaE"/>
</dbReference>
<dbReference type="NCBIfam" id="TIGR00150">
    <property type="entry name" value="T6A_YjeE"/>
    <property type="match status" value="1"/>
</dbReference>
<sequence length="151" mass="16439">MERTWVLENEAAQLDLGARLAQALPESLCVYLRGPLGAGKTTLVRGVLRALGHAGPVRSPTYTILETYAVARGEVCHLDLYRLGSAEELEDIGARELFDGRHVCFVEWPERGAGWLPQADLELDIDMAGSGRRVQARAHSPAGESLLESMA</sequence>
<dbReference type="RefSeq" id="WP_068805245.1">
    <property type="nucleotide sequence ID" value="NZ_CP014671.1"/>
</dbReference>
<dbReference type="OrthoDB" id="9800307at2"/>
<evidence type="ECO:0000256" key="2">
    <source>
        <dbReference type="ARBA" id="ARBA00007599"/>
    </source>
</evidence>
<evidence type="ECO:0000256" key="1">
    <source>
        <dbReference type="ARBA" id="ARBA00004496"/>
    </source>
</evidence>
<evidence type="ECO:0000256" key="10">
    <source>
        <dbReference type="ARBA" id="ARBA00032441"/>
    </source>
</evidence>
<dbReference type="PANTHER" id="PTHR33540:SF2">
    <property type="entry name" value="TRNA THREONYLCARBAMOYLADENOSINE BIOSYNTHESIS PROTEIN TSAE"/>
    <property type="match status" value="1"/>
</dbReference>
<comment type="subcellular location">
    <subcellularLocation>
        <location evidence="1">Cytoplasm</location>
    </subcellularLocation>
</comment>
<dbReference type="GO" id="GO:0005737">
    <property type="term" value="C:cytoplasm"/>
    <property type="evidence" value="ECO:0007669"/>
    <property type="project" value="UniProtKB-SubCell"/>
</dbReference>
<evidence type="ECO:0000313" key="12">
    <source>
        <dbReference type="Proteomes" id="UP000092952"/>
    </source>
</evidence>
<dbReference type="PANTHER" id="PTHR33540">
    <property type="entry name" value="TRNA THREONYLCARBAMOYLADENOSINE BIOSYNTHESIS PROTEIN TSAE"/>
    <property type="match status" value="1"/>
</dbReference>
<keyword evidence="4" id="KW-0963">Cytoplasm</keyword>
<name>A0A1B1YVD0_9GAMM</name>
<reference evidence="12" key="1">
    <citation type="submission" date="2016-03" db="EMBL/GenBank/DDBJ databases">
        <title>Complete genome sequence of Solimmundus cernigliae, representing a novel lineage of polycyclic aromatic hydrocarbon degraders within the Gammaproteobacteria.</title>
        <authorList>
            <person name="Singleton D.R."/>
            <person name="Dickey A.N."/>
            <person name="Scholl E.H."/>
            <person name="Wright F.A."/>
            <person name="Aitken M.D."/>
        </authorList>
    </citation>
    <scope>NUCLEOTIDE SEQUENCE [LARGE SCALE GENOMIC DNA]</scope>
    <source>
        <strain evidence="12">TR3.2</strain>
    </source>
</reference>
<dbReference type="FunCoup" id="A0A1B1YVD0">
    <property type="interactions" value="286"/>
</dbReference>
<keyword evidence="12" id="KW-1185">Reference proteome</keyword>
<comment type="similarity">
    <text evidence="2">Belongs to the TsaE family.</text>
</comment>
<evidence type="ECO:0000256" key="8">
    <source>
        <dbReference type="ARBA" id="ARBA00022840"/>
    </source>
</evidence>